<dbReference type="PANTHER" id="PTHR35007">
    <property type="entry name" value="INTEGRAL MEMBRANE PROTEIN-RELATED"/>
    <property type="match status" value="1"/>
</dbReference>
<feature type="transmembrane region" description="Helical" evidence="6">
    <location>
        <begin position="253"/>
        <end position="273"/>
    </location>
</feature>
<dbReference type="GO" id="GO:0005886">
    <property type="term" value="C:plasma membrane"/>
    <property type="evidence" value="ECO:0007669"/>
    <property type="project" value="UniProtKB-SubCell"/>
</dbReference>
<keyword evidence="5 6" id="KW-0472">Membrane</keyword>
<evidence type="ECO:0000259" key="7">
    <source>
        <dbReference type="Pfam" id="PF00482"/>
    </source>
</evidence>
<sequence length="292" mass="31257">MMTPGLLAMLAAMCLTGGVVLLVAGVRPAPVRPGGAPRGLAGWWARVTGRPAGSAGRRRDVVWLVVVAVTIVAFVVTRWVVVLALVPAVAVVGPKLLGQAPPTDIPLLEALDRWVRQIAAILPQGRDVATAVRISRTKAPELIAEEVGRLVTRLNGRTDPAEAFQRMADELDNAEADAVLASLALATRRPRGAAATMAAIADNLQDRLKVVRAIEAERAKPRQTARLVTIISGGMLILALVFARSFLQPLATPAGQVIVVVAAVMYVGSLWWMQKMTAPRHRGRIMVRRQRS</sequence>
<evidence type="ECO:0000256" key="2">
    <source>
        <dbReference type="ARBA" id="ARBA00022475"/>
    </source>
</evidence>
<evidence type="ECO:0000256" key="4">
    <source>
        <dbReference type="ARBA" id="ARBA00022989"/>
    </source>
</evidence>
<comment type="subcellular location">
    <subcellularLocation>
        <location evidence="1">Cell membrane</location>
        <topology evidence="1">Multi-pass membrane protein</topology>
    </subcellularLocation>
</comment>
<evidence type="ECO:0000256" key="6">
    <source>
        <dbReference type="SAM" id="Phobius"/>
    </source>
</evidence>
<protein>
    <submittedName>
        <fullName evidence="8">Type II secretion protein F</fullName>
    </submittedName>
</protein>
<feature type="transmembrane region" description="Helical" evidence="6">
    <location>
        <begin position="61"/>
        <end position="86"/>
    </location>
</feature>
<organism evidence="8 9">
    <name type="scientific">Acidipropionibacterium acidipropionici</name>
    <dbReference type="NCBI Taxonomy" id="1748"/>
    <lineage>
        <taxon>Bacteria</taxon>
        <taxon>Bacillati</taxon>
        <taxon>Actinomycetota</taxon>
        <taxon>Actinomycetes</taxon>
        <taxon>Propionibacteriales</taxon>
        <taxon>Propionibacteriaceae</taxon>
        <taxon>Acidipropionibacterium</taxon>
    </lineage>
</organism>
<feature type="domain" description="Type II secretion system protein GspF" evidence="7">
    <location>
        <begin position="114"/>
        <end position="238"/>
    </location>
</feature>
<dbReference type="InterPro" id="IPR018076">
    <property type="entry name" value="T2SS_GspF_dom"/>
</dbReference>
<gene>
    <name evidence="8" type="ORF">AXH35_00065</name>
</gene>
<dbReference type="EMBL" id="CP014352">
    <property type="protein sequence ID" value="AMS04112.1"/>
    <property type="molecule type" value="Genomic_DNA"/>
</dbReference>
<evidence type="ECO:0000313" key="8">
    <source>
        <dbReference type="EMBL" id="AMS04112.1"/>
    </source>
</evidence>
<feature type="transmembrane region" description="Helical" evidence="6">
    <location>
        <begin position="227"/>
        <end position="247"/>
    </location>
</feature>
<keyword evidence="4 6" id="KW-1133">Transmembrane helix</keyword>
<reference evidence="8 9" key="1">
    <citation type="submission" date="2016-02" db="EMBL/GenBank/DDBJ databases">
        <title>Complete Genome Sequence of Propionibacterium acidipropionici ATCC 55737.</title>
        <authorList>
            <person name="Luna Flores C.H."/>
            <person name="Nielsen L.K."/>
            <person name="Marcellin E."/>
        </authorList>
    </citation>
    <scope>NUCLEOTIDE SEQUENCE [LARGE SCALE GENOMIC DNA]</scope>
    <source>
        <strain evidence="8 9">ATCC 55737</strain>
    </source>
</reference>
<dbReference type="PANTHER" id="PTHR35007:SF3">
    <property type="entry name" value="POSSIBLE CONSERVED ALANINE RICH MEMBRANE PROTEIN"/>
    <property type="match status" value="1"/>
</dbReference>
<evidence type="ECO:0000313" key="9">
    <source>
        <dbReference type="Proteomes" id="UP000075221"/>
    </source>
</evidence>
<evidence type="ECO:0000256" key="5">
    <source>
        <dbReference type="ARBA" id="ARBA00023136"/>
    </source>
</evidence>
<dbReference type="AlphaFoldDB" id="A0AAC8YDP8"/>
<dbReference type="Pfam" id="PF00482">
    <property type="entry name" value="T2SSF"/>
    <property type="match status" value="1"/>
</dbReference>
<dbReference type="Proteomes" id="UP000075221">
    <property type="component" value="Chromosome"/>
</dbReference>
<evidence type="ECO:0000256" key="1">
    <source>
        <dbReference type="ARBA" id="ARBA00004651"/>
    </source>
</evidence>
<accession>A0AAC8YDP8</accession>
<name>A0AAC8YDP8_9ACTN</name>
<proteinExistence type="predicted"/>
<keyword evidence="2" id="KW-1003">Cell membrane</keyword>
<keyword evidence="3 6" id="KW-0812">Transmembrane</keyword>
<evidence type="ECO:0000256" key="3">
    <source>
        <dbReference type="ARBA" id="ARBA00022692"/>
    </source>
</evidence>